<proteinExistence type="inferred from homology"/>
<dbReference type="RefSeq" id="WP_379913418.1">
    <property type="nucleotide sequence ID" value="NZ_JBHUDD010000035.1"/>
</dbReference>
<comment type="catalytic activity">
    <reaction evidence="6">
        <text>a 2'-deoxycytidine in DNA + S-adenosyl-L-methionine = a 5-methyl-2'-deoxycytidine in DNA + S-adenosyl-L-homocysteine + H(+)</text>
        <dbReference type="Rhea" id="RHEA:13681"/>
        <dbReference type="Rhea" id="RHEA-COMP:11369"/>
        <dbReference type="Rhea" id="RHEA-COMP:11370"/>
        <dbReference type="ChEBI" id="CHEBI:15378"/>
        <dbReference type="ChEBI" id="CHEBI:57856"/>
        <dbReference type="ChEBI" id="CHEBI:59789"/>
        <dbReference type="ChEBI" id="CHEBI:85452"/>
        <dbReference type="ChEBI" id="CHEBI:85454"/>
        <dbReference type="EC" id="2.1.1.37"/>
    </reaction>
</comment>
<dbReference type="GO" id="GO:0032259">
    <property type="term" value="P:methylation"/>
    <property type="evidence" value="ECO:0007669"/>
    <property type="project" value="UniProtKB-KW"/>
</dbReference>
<evidence type="ECO:0000256" key="4">
    <source>
        <dbReference type="ARBA" id="ARBA00022691"/>
    </source>
</evidence>
<comment type="caution">
    <text evidence="9">The sequence shown here is derived from an EMBL/GenBank/DDBJ whole genome shotgun (WGS) entry which is preliminary data.</text>
</comment>
<sequence length="340" mass="37716">MSIFSGAGGLDIGAINAGAQIVVCVENDPDAAQTLRLNNIGGHQSAVLEKSVETVDFTHWRDDSETILIGGPPCQPFSKNGYWVKNDNRLIAGDPRNMLGQYLRAVSELQPTGFLFENVESIRHPTNIAVFERFLHDAEAMGYACTVYRANSADFGVPQKRKRVFVFGIRGAKNPIPHPHKTHSDPGKPELMNGFAPHVGVGSFIKKYSGQRYAEPQEDASNGTYYHELIHVPAGKNYIALSGLDNYSGRTFRAGGRFWNFLQKLHPEEPAITIAAQPGPWVGPFHWDNRRLRVPEVAAIQTFPDDYKFAGNRRSIQKQIGNAVPCLLGEVMVRHLLEKL</sequence>
<organism evidence="9 10">
    <name type="scientific">Lacimonas salitolerans</name>
    <dbReference type="NCBI Taxonomy" id="1323750"/>
    <lineage>
        <taxon>Bacteria</taxon>
        <taxon>Pseudomonadati</taxon>
        <taxon>Pseudomonadota</taxon>
        <taxon>Alphaproteobacteria</taxon>
        <taxon>Rhodobacterales</taxon>
        <taxon>Paracoccaceae</taxon>
        <taxon>Lacimonas</taxon>
    </lineage>
</organism>
<feature type="active site" evidence="7">
    <location>
        <position position="74"/>
    </location>
</feature>
<keyword evidence="10" id="KW-1185">Reference proteome</keyword>
<protein>
    <recommendedName>
        <fullName evidence="1">DNA (cytosine-5-)-methyltransferase</fullName>
        <ecNumber evidence="1">2.1.1.37</ecNumber>
    </recommendedName>
</protein>
<evidence type="ECO:0000256" key="1">
    <source>
        <dbReference type="ARBA" id="ARBA00011975"/>
    </source>
</evidence>
<evidence type="ECO:0000313" key="9">
    <source>
        <dbReference type="EMBL" id="MFD1508614.1"/>
    </source>
</evidence>
<dbReference type="InterPro" id="IPR001525">
    <property type="entry name" value="C5_MeTfrase"/>
</dbReference>
<keyword evidence="2 7" id="KW-0489">Methyltransferase</keyword>
<dbReference type="NCBIfam" id="TIGR00675">
    <property type="entry name" value="dcm"/>
    <property type="match status" value="1"/>
</dbReference>
<evidence type="ECO:0000256" key="3">
    <source>
        <dbReference type="ARBA" id="ARBA00022679"/>
    </source>
</evidence>
<dbReference type="PRINTS" id="PR00105">
    <property type="entry name" value="C5METTRFRASE"/>
</dbReference>
<evidence type="ECO:0000256" key="5">
    <source>
        <dbReference type="ARBA" id="ARBA00022747"/>
    </source>
</evidence>
<accession>A0ABW4EEQ2</accession>
<dbReference type="Pfam" id="PF00145">
    <property type="entry name" value="DNA_methylase"/>
    <property type="match status" value="1"/>
</dbReference>
<comment type="similarity">
    <text evidence="7 8">Belongs to the class I-like SAM-binding methyltransferase superfamily. C5-methyltransferase family.</text>
</comment>
<evidence type="ECO:0000256" key="2">
    <source>
        <dbReference type="ARBA" id="ARBA00022603"/>
    </source>
</evidence>
<keyword evidence="5" id="KW-0680">Restriction system</keyword>
<dbReference type="PANTHER" id="PTHR10629:SF52">
    <property type="entry name" value="DNA (CYTOSINE-5)-METHYLTRANSFERASE 1"/>
    <property type="match status" value="1"/>
</dbReference>
<dbReference type="EMBL" id="JBHUDD010000035">
    <property type="protein sequence ID" value="MFD1508614.1"/>
    <property type="molecule type" value="Genomic_DNA"/>
</dbReference>
<keyword evidence="3 7" id="KW-0808">Transferase</keyword>
<keyword evidence="4 7" id="KW-0949">S-adenosyl-L-methionine</keyword>
<dbReference type="InterPro" id="IPR050390">
    <property type="entry name" value="C5-Methyltransferase"/>
</dbReference>
<evidence type="ECO:0000313" key="10">
    <source>
        <dbReference type="Proteomes" id="UP001597186"/>
    </source>
</evidence>
<evidence type="ECO:0000256" key="6">
    <source>
        <dbReference type="ARBA" id="ARBA00047422"/>
    </source>
</evidence>
<dbReference type="Proteomes" id="UP001597186">
    <property type="component" value="Unassembled WGS sequence"/>
</dbReference>
<gene>
    <name evidence="9" type="ORF">ACFTOW_04265</name>
</gene>
<dbReference type="EC" id="2.1.1.37" evidence="1"/>
<dbReference type="PROSITE" id="PS51679">
    <property type="entry name" value="SAM_MT_C5"/>
    <property type="match status" value="1"/>
</dbReference>
<dbReference type="Gene3D" id="3.90.120.10">
    <property type="entry name" value="DNA Methylase, subunit A, domain 2"/>
    <property type="match status" value="1"/>
</dbReference>
<dbReference type="Gene3D" id="3.40.50.150">
    <property type="entry name" value="Vaccinia Virus protein VP39"/>
    <property type="match status" value="1"/>
</dbReference>
<dbReference type="PANTHER" id="PTHR10629">
    <property type="entry name" value="CYTOSINE-SPECIFIC METHYLTRANSFERASE"/>
    <property type="match status" value="1"/>
</dbReference>
<dbReference type="GO" id="GO:0003886">
    <property type="term" value="F:DNA (cytosine-5-)-methyltransferase activity"/>
    <property type="evidence" value="ECO:0007669"/>
    <property type="project" value="UniProtKB-EC"/>
</dbReference>
<reference evidence="10" key="1">
    <citation type="journal article" date="2019" name="Int. J. Syst. Evol. Microbiol.">
        <title>The Global Catalogue of Microorganisms (GCM) 10K type strain sequencing project: providing services to taxonomists for standard genome sequencing and annotation.</title>
        <authorList>
            <consortium name="The Broad Institute Genomics Platform"/>
            <consortium name="The Broad Institute Genome Sequencing Center for Infectious Disease"/>
            <person name="Wu L."/>
            <person name="Ma J."/>
        </authorList>
    </citation>
    <scope>NUCLEOTIDE SEQUENCE [LARGE SCALE GENOMIC DNA]</scope>
    <source>
        <strain evidence="10">CGMCC 1.12477</strain>
    </source>
</reference>
<evidence type="ECO:0000256" key="7">
    <source>
        <dbReference type="PROSITE-ProRule" id="PRU01016"/>
    </source>
</evidence>
<dbReference type="SUPFAM" id="SSF53335">
    <property type="entry name" value="S-adenosyl-L-methionine-dependent methyltransferases"/>
    <property type="match status" value="1"/>
</dbReference>
<evidence type="ECO:0000256" key="8">
    <source>
        <dbReference type="RuleBase" id="RU000416"/>
    </source>
</evidence>
<name>A0ABW4EEQ2_9RHOB</name>
<dbReference type="InterPro" id="IPR029063">
    <property type="entry name" value="SAM-dependent_MTases_sf"/>
</dbReference>